<proteinExistence type="predicted"/>
<dbReference type="PANTHER" id="PTHR46265:SF2">
    <property type="entry name" value="RHO GTPASE-ACTIVATING PROTEIN 7"/>
    <property type="match status" value="1"/>
</dbReference>
<feature type="region of interest" description="Disordered" evidence="1">
    <location>
        <begin position="71"/>
        <end position="91"/>
    </location>
</feature>
<protein>
    <submittedName>
        <fullName evidence="2">Uncharacterized protein</fullName>
    </submittedName>
</protein>
<name>A0ABY9BZ64_VITVI</name>
<accession>A0ABY9BZ64</accession>
<dbReference type="InterPro" id="IPR052799">
    <property type="entry name" value="Rho_GAP_Regulators"/>
</dbReference>
<dbReference type="PANTHER" id="PTHR46265">
    <property type="entry name" value="RHO GTPASE-ACTIVATING PROTEIN 7"/>
    <property type="match status" value="1"/>
</dbReference>
<sequence length="91" mass="10452">MEKAVIENRVQIRPLMENDFDINGDSFVQFLVAAHAVNNAEAIIMALLEENENILDDDNLHRYFISTDSWIENSGNEDSADDENIDMHEQK</sequence>
<dbReference type="Proteomes" id="UP001227230">
    <property type="component" value="Chromosome 5"/>
</dbReference>
<gene>
    <name evidence="2" type="ORF">VitviT2T_007170</name>
</gene>
<evidence type="ECO:0000313" key="2">
    <source>
        <dbReference type="EMBL" id="WJZ87819.1"/>
    </source>
</evidence>
<evidence type="ECO:0000313" key="3">
    <source>
        <dbReference type="Proteomes" id="UP001227230"/>
    </source>
</evidence>
<evidence type="ECO:0000256" key="1">
    <source>
        <dbReference type="SAM" id="MobiDB-lite"/>
    </source>
</evidence>
<organism evidence="2 3">
    <name type="scientific">Vitis vinifera</name>
    <name type="common">Grape</name>
    <dbReference type="NCBI Taxonomy" id="29760"/>
    <lineage>
        <taxon>Eukaryota</taxon>
        <taxon>Viridiplantae</taxon>
        <taxon>Streptophyta</taxon>
        <taxon>Embryophyta</taxon>
        <taxon>Tracheophyta</taxon>
        <taxon>Spermatophyta</taxon>
        <taxon>Magnoliopsida</taxon>
        <taxon>eudicotyledons</taxon>
        <taxon>Gunneridae</taxon>
        <taxon>Pentapetalae</taxon>
        <taxon>rosids</taxon>
        <taxon>Vitales</taxon>
        <taxon>Vitaceae</taxon>
        <taxon>Viteae</taxon>
        <taxon>Vitis</taxon>
    </lineage>
</organism>
<dbReference type="EMBL" id="CP126652">
    <property type="protein sequence ID" value="WJZ87819.1"/>
    <property type="molecule type" value="Genomic_DNA"/>
</dbReference>
<reference evidence="2 3" key="1">
    <citation type="journal article" date="2023" name="Hortic Res">
        <title>The complete reference genome for grapevine (Vitis vinifera L.) genetics and breeding.</title>
        <authorList>
            <person name="Shi X."/>
            <person name="Cao S."/>
            <person name="Wang X."/>
            <person name="Huang S."/>
            <person name="Wang Y."/>
            <person name="Liu Z."/>
            <person name="Liu W."/>
            <person name="Leng X."/>
            <person name="Peng Y."/>
            <person name="Wang N."/>
            <person name="Wang Y."/>
            <person name="Ma Z."/>
            <person name="Xu X."/>
            <person name="Zhang F."/>
            <person name="Xue H."/>
            <person name="Zhong H."/>
            <person name="Wang Y."/>
            <person name="Zhang K."/>
            <person name="Velt A."/>
            <person name="Avia K."/>
            <person name="Holtgrawe D."/>
            <person name="Grimplet J."/>
            <person name="Matus J.T."/>
            <person name="Ware D."/>
            <person name="Wu X."/>
            <person name="Wang H."/>
            <person name="Liu C."/>
            <person name="Fang Y."/>
            <person name="Rustenholz C."/>
            <person name="Cheng Z."/>
            <person name="Xiao H."/>
            <person name="Zhou Y."/>
        </authorList>
    </citation>
    <scope>NUCLEOTIDE SEQUENCE [LARGE SCALE GENOMIC DNA]</scope>
    <source>
        <strain evidence="3">cv. Pinot noir / PN40024</strain>
        <tissue evidence="2">Leaf</tissue>
    </source>
</reference>
<keyword evidence="3" id="KW-1185">Reference proteome</keyword>